<dbReference type="EMBL" id="CAXHTB010000009">
    <property type="protein sequence ID" value="CAL0312343.1"/>
    <property type="molecule type" value="Genomic_DNA"/>
</dbReference>
<reference evidence="1 2" key="1">
    <citation type="submission" date="2024-03" db="EMBL/GenBank/DDBJ databases">
        <authorList>
            <person name="Martinez-Hernandez J."/>
        </authorList>
    </citation>
    <scope>NUCLEOTIDE SEQUENCE [LARGE SCALE GENOMIC DNA]</scope>
</reference>
<comment type="caution">
    <text evidence="1">The sequence shown here is derived from an EMBL/GenBank/DDBJ whole genome shotgun (WGS) entry which is preliminary data.</text>
</comment>
<dbReference type="Proteomes" id="UP001497480">
    <property type="component" value="Unassembled WGS sequence"/>
</dbReference>
<organism evidence="1 2">
    <name type="scientific">Lupinus luteus</name>
    <name type="common">European yellow lupine</name>
    <dbReference type="NCBI Taxonomy" id="3873"/>
    <lineage>
        <taxon>Eukaryota</taxon>
        <taxon>Viridiplantae</taxon>
        <taxon>Streptophyta</taxon>
        <taxon>Embryophyta</taxon>
        <taxon>Tracheophyta</taxon>
        <taxon>Spermatophyta</taxon>
        <taxon>Magnoliopsida</taxon>
        <taxon>eudicotyledons</taxon>
        <taxon>Gunneridae</taxon>
        <taxon>Pentapetalae</taxon>
        <taxon>rosids</taxon>
        <taxon>fabids</taxon>
        <taxon>Fabales</taxon>
        <taxon>Fabaceae</taxon>
        <taxon>Papilionoideae</taxon>
        <taxon>50 kb inversion clade</taxon>
        <taxon>genistoids sensu lato</taxon>
        <taxon>core genistoids</taxon>
        <taxon>Genisteae</taxon>
        <taxon>Lupinus</taxon>
    </lineage>
</organism>
<gene>
    <name evidence="1" type="ORF">LLUT_LOCUS13403</name>
</gene>
<dbReference type="AlphaFoldDB" id="A0AAV1WSR7"/>
<evidence type="ECO:0000313" key="2">
    <source>
        <dbReference type="Proteomes" id="UP001497480"/>
    </source>
</evidence>
<name>A0AAV1WSR7_LUPLU</name>
<keyword evidence="2" id="KW-1185">Reference proteome</keyword>
<accession>A0AAV1WSR7</accession>
<proteinExistence type="predicted"/>
<sequence length="88" mass="10234">MAGWLIDNYFLHCFLDKMCYEPQKFSKDRYEEHLQVKSKMFFLPSIRGSASRIVTVNFIVSHLQREHLNAIESGKVENVPAPAIAIDY</sequence>
<evidence type="ECO:0000313" key="1">
    <source>
        <dbReference type="EMBL" id="CAL0312343.1"/>
    </source>
</evidence>
<protein>
    <submittedName>
        <fullName evidence="1">Uncharacterized protein</fullName>
    </submittedName>
</protein>